<gene>
    <name evidence="3" type="ORF">Tci_023316</name>
</gene>
<sequence>MSNINNTMQTQTSNTLHNAIMEAGGKDRPPMLAPGNYVQWKSRIKRYIDTKPNHELIHYCLKNPPYKYTWPDTTVLVSEGSSETTTETYIENYKNVSQDIHDQLNAKAEAVQIILTWIDNDIYSTIDAYPNACEMWKAIERLKQGELINVQDLETNLYWEYGKFTSRDGESLESYYSRFYKMMNELVRNQCDVTNHQVNVQFLLQSTTRMAKHQNEVNELRAERLARTANPLALVAQQQPVYHSQNHPTHNSSTRLQQVATRNRGKAIVNSPPPIYDQEHSMVAEDDEMSKDKEIDTLMALISLSFKKIYKPTNNNLHTSSNTSRANQDNSPRISRGTGYDNKRIVNVAGARETIGNVRNQNGQRMQLITRKRCYCELEAHYMYMAQIQEVTPDAADNSGPIFDTEPLQKVQNNDHYNVFAIESDHSEQSKSVNDTYLIDQDEHNVIIDSLDISYDREQIDQNDDDDDLANERDLLASLIEKLKCEIDDSKNRNKFLETSNKVLVDKLKAKIKDFKTKNKCLESSNNRLKEANNELSKTNQLMYKDLKKFQAELDRRNDVKYASKVEIDCAKAKGDLISYKMESQKSFNKYTQKINDLNQTISEMKKELSTHQETISILS</sequence>
<evidence type="ECO:0008006" key="4">
    <source>
        <dbReference type="Google" id="ProtNLM"/>
    </source>
</evidence>
<name>A0A6L2KPG6_TANCI</name>
<protein>
    <recommendedName>
        <fullName evidence="4">Gag-Pol polyprotein</fullName>
    </recommendedName>
</protein>
<organism evidence="3">
    <name type="scientific">Tanacetum cinerariifolium</name>
    <name type="common">Dalmatian daisy</name>
    <name type="synonym">Chrysanthemum cinerariifolium</name>
    <dbReference type="NCBI Taxonomy" id="118510"/>
    <lineage>
        <taxon>Eukaryota</taxon>
        <taxon>Viridiplantae</taxon>
        <taxon>Streptophyta</taxon>
        <taxon>Embryophyta</taxon>
        <taxon>Tracheophyta</taxon>
        <taxon>Spermatophyta</taxon>
        <taxon>Magnoliopsida</taxon>
        <taxon>eudicotyledons</taxon>
        <taxon>Gunneridae</taxon>
        <taxon>Pentapetalae</taxon>
        <taxon>asterids</taxon>
        <taxon>campanulids</taxon>
        <taxon>Asterales</taxon>
        <taxon>Asteraceae</taxon>
        <taxon>Asteroideae</taxon>
        <taxon>Anthemideae</taxon>
        <taxon>Anthemidinae</taxon>
        <taxon>Tanacetum</taxon>
    </lineage>
</organism>
<feature type="coiled-coil region" evidence="1">
    <location>
        <begin position="473"/>
        <end position="542"/>
    </location>
</feature>
<proteinExistence type="predicted"/>
<comment type="caution">
    <text evidence="3">The sequence shown here is derived from an EMBL/GenBank/DDBJ whole genome shotgun (WGS) entry which is preliminary data.</text>
</comment>
<keyword evidence="1" id="KW-0175">Coiled coil</keyword>
<dbReference type="AlphaFoldDB" id="A0A6L2KPG6"/>
<reference evidence="3" key="1">
    <citation type="journal article" date="2019" name="Sci. Rep.">
        <title>Draft genome of Tanacetum cinerariifolium, the natural source of mosquito coil.</title>
        <authorList>
            <person name="Yamashiro T."/>
            <person name="Shiraishi A."/>
            <person name="Satake H."/>
            <person name="Nakayama K."/>
        </authorList>
    </citation>
    <scope>NUCLEOTIDE SEQUENCE</scope>
</reference>
<feature type="compositionally biased region" description="Low complexity" evidence="2">
    <location>
        <begin position="313"/>
        <end position="324"/>
    </location>
</feature>
<feature type="coiled-coil region" evidence="1">
    <location>
        <begin position="588"/>
        <end position="615"/>
    </location>
</feature>
<evidence type="ECO:0000313" key="3">
    <source>
        <dbReference type="EMBL" id="GEU51338.1"/>
    </source>
</evidence>
<evidence type="ECO:0000256" key="2">
    <source>
        <dbReference type="SAM" id="MobiDB-lite"/>
    </source>
</evidence>
<feature type="region of interest" description="Disordered" evidence="2">
    <location>
        <begin position="313"/>
        <end position="340"/>
    </location>
</feature>
<accession>A0A6L2KPG6</accession>
<dbReference type="EMBL" id="BKCJ010002852">
    <property type="protein sequence ID" value="GEU51338.1"/>
    <property type="molecule type" value="Genomic_DNA"/>
</dbReference>
<evidence type="ECO:0000256" key="1">
    <source>
        <dbReference type="SAM" id="Coils"/>
    </source>
</evidence>